<dbReference type="STRING" id="104452.A0A0L7KWL1"/>
<evidence type="ECO:0000313" key="6">
    <source>
        <dbReference type="Proteomes" id="UP000037510"/>
    </source>
</evidence>
<feature type="region of interest" description="Disordered" evidence="4">
    <location>
        <begin position="358"/>
        <end position="397"/>
    </location>
</feature>
<dbReference type="GO" id="GO:0016020">
    <property type="term" value="C:membrane"/>
    <property type="evidence" value="ECO:0007669"/>
    <property type="project" value="GOC"/>
</dbReference>
<dbReference type="InterPro" id="IPR000653">
    <property type="entry name" value="DegT/StrS_aminotransferase"/>
</dbReference>
<dbReference type="PANTHER" id="PTHR42735:SF6">
    <property type="entry name" value="SPHINGOSINE-1-PHOSPHATE LYASE 1"/>
    <property type="match status" value="1"/>
</dbReference>
<accession>A0A0L7KWL1</accession>
<feature type="compositionally biased region" description="Low complexity" evidence="4">
    <location>
        <begin position="362"/>
        <end position="374"/>
    </location>
</feature>
<dbReference type="GO" id="GO:0008117">
    <property type="term" value="F:sphinganine-1-phosphate aldolase activity"/>
    <property type="evidence" value="ECO:0007669"/>
    <property type="project" value="TreeGrafter"/>
</dbReference>
<evidence type="ECO:0000256" key="2">
    <source>
        <dbReference type="ARBA" id="ARBA00022898"/>
    </source>
</evidence>
<comment type="cofactor">
    <cofactor evidence="1">
        <name>pyridoxal 5'-phosphate</name>
        <dbReference type="ChEBI" id="CHEBI:597326"/>
    </cofactor>
</comment>
<dbReference type="SUPFAM" id="SSF53383">
    <property type="entry name" value="PLP-dependent transferases"/>
    <property type="match status" value="3"/>
</dbReference>
<reference evidence="5 6" key="1">
    <citation type="journal article" date="2015" name="Genome Biol. Evol.">
        <title>The genome of winter moth (Operophtera brumata) provides a genomic perspective on sexual dimorphism and phenology.</title>
        <authorList>
            <person name="Derks M.F."/>
            <person name="Smit S."/>
            <person name="Salis L."/>
            <person name="Schijlen E."/>
            <person name="Bossers A."/>
            <person name="Mateman C."/>
            <person name="Pijl A.S."/>
            <person name="de Ridder D."/>
            <person name="Groenen M.A."/>
            <person name="Visser M.E."/>
            <person name="Megens H.J."/>
        </authorList>
    </citation>
    <scope>NUCLEOTIDE SEQUENCE [LARGE SCALE GENOMIC DNA]</scope>
    <source>
        <strain evidence="5">WM2013NL</strain>
        <tissue evidence="5">Head and thorax</tissue>
    </source>
</reference>
<evidence type="ECO:0000256" key="4">
    <source>
        <dbReference type="SAM" id="MobiDB-lite"/>
    </source>
</evidence>
<dbReference type="InterPro" id="IPR015424">
    <property type="entry name" value="PyrdxlP-dep_Trfase"/>
</dbReference>
<proteinExistence type="predicted"/>
<dbReference type="InterPro" id="IPR050477">
    <property type="entry name" value="GrpII_AminoAcid_Decarb"/>
</dbReference>
<dbReference type="PANTHER" id="PTHR42735">
    <property type="match status" value="1"/>
</dbReference>
<sequence length="421" mass="45176">MSEINRDFKNDVAKRLSGVTLRRQLPEAGLSAEQVAEEVKDHLNLGVYDWKSGMISGAVYHVSEEISKVACDAYSLTAYTNPLHADVFPGVNKMEAEIVRMAVNLFHGDDDCCGTVTTGGTESILMACKAFRDYGYSKGITNPQIVVPSTVHSAFDKAAQYLGLSVVTVPVNPDTMKVDIEKVKAAIGRRTILAAQYLGLSVVTVPVNPDTMKVDIEKVKAAIGRRTVLIVVPSTIHFAFDKAAQHLGLSVVTVPVNPTTMKVDIEKVKAAIGRRTILIVGSAPNYPYGTMDEISLLSDVALEYGVPLHVDACLGGFVAAFMPAAGHHVPPFDFALPGVASMSADTHKCAVSTYSARRPPRWSRSAPNSSTSSRWGNCSTKTAGLSTPSSFPRGESLITHRTAPQRRLVSQRAPVSLGVSH</sequence>
<name>A0A0L7KWL1_OPEBR</name>
<keyword evidence="3 5" id="KW-0456">Lyase</keyword>
<organism evidence="5 6">
    <name type="scientific">Operophtera brumata</name>
    <name type="common">Winter moth</name>
    <name type="synonym">Phalaena brumata</name>
    <dbReference type="NCBI Taxonomy" id="104452"/>
    <lineage>
        <taxon>Eukaryota</taxon>
        <taxon>Metazoa</taxon>
        <taxon>Ecdysozoa</taxon>
        <taxon>Arthropoda</taxon>
        <taxon>Hexapoda</taxon>
        <taxon>Insecta</taxon>
        <taxon>Pterygota</taxon>
        <taxon>Neoptera</taxon>
        <taxon>Endopterygota</taxon>
        <taxon>Lepidoptera</taxon>
        <taxon>Glossata</taxon>
        <taxon>Ditrysia</taxon>
        <taxon>Geometroidea</taxon>
        <taxon>Geometridae</taxon>
        <taxon>Larentiinae</taxon>
        <taxon>Operophtera</taxon>
    </lineage>
</organism>
<dbReference type="AlphaFoldDB" id="A0A0L7KWL1"/>
<protein>
    <submittedName>
        <fullName evidence="5">Putative glutamate decarboxylase/sphingosine phosphate lyase</fullName>
    </submittedName>
</protein>
<keyword evidence="6" id="KW-1185">Reference proteome</keyword>
<evidence type="ECO:0000313" key="5">
    <source>
        <dbReference type="EMBL" id="KOB67451.1"/>
    </source>
</evidence>
<comment type="caution">
    <text evidence="5">The sequence shown here is derived from an EMBL/GenBank/DDBJ whole genome shotgun (WGS) entry which is preliminary data.</text>
</comment>
<dbReference type="Proteomes" id="UP000037510">
    <property type="component" value="Unassembled WGS sequence"/>
</dbReference>
<evidence type="ECO:0000256" key="3">
    <source>
        <dbReference type="ARBA" id="ARBA00023239"/>
    </source>
</evidence>
<keyword evidence="2" id="KW-0663">Pyridoxal phosphate</keyword>
<feature type="compositionally biased region" description="Polar residues" evidence="4">
    <location>
        <begin position="375"/>
        <end position="390"/>
    </location>
</feature>
<dbReference type="Pfam" id="PF01041">
    <property type="entry name" value="DegT_DnrJ_EryC1"/>
    <property type="match status" value="2"/>
</dbReference>
<dbReference type="GO" id="GO:0005783">
    <property type="term" value="C:endoplasmic reticulum"/>
    <property type="evidence" value="ECO:0007669"/>
    <property type="project" value="TreeGrafter"/>
</dbReference>
<dbReference type="Gene3D" id="3.40.640.10">
    <property type="entry name" value="Type I PLP-dependent aspartate aminotransferase-like (Major domain)"/>
    <property type="match status" value="3"/>
</dbReference>
<dbReference type="GO" id="GO:0030149">
    <property type="term" value="P:sphingolipid catabolic process"/>
    <property type="evidence" value="ECO:0007669"/>
    <property type="project" value="TreeGrafter"/>
</dbReference>
<dbReference type="EMBL" id="JTDY01005032">
    <property type="protein sequence ID" value="KOB67451.1"/>
    <property type="molecule type" value="Genomic_DNA"/>
</dbReference>
<gene>
    <name evidence="5" type="ORF">OBRU01_19804</name>
</gene>
<evidence type="ECO:0000256" key="1">
    <source>
        <dbReference type="ARBA" id="ARBA00001933"/>
    </source>
</evidence>
<dbReference type="InterPro" id="IPR015421">
    <property type="entry name" value="PyrdxlP-dep_Trfase_major"/>
</dbReference>